<feature type="compositionally biased region" description="Polar residues" evidence="1">
    <location>
        <begin position="328"/>
        <end position="342"/>
    </location>
</feature>
<feature type="compositionally biased region" description="Acidic residues" evidence="1">
    <location>
        <begin position="465"/>
        <end position="474"/>
    </location>
</feature>
<evidence type="ECO:0000313" key="2">
    <source>
        <dbReference type="EMBL" id="UNI22734.1"/>
    </source>
</evidence>
<evidence type="ECO:0000313" key="3">
    <source>
        <dbReference type="Proteomes" id="UP000829364"/>
    </source>
</evidence>
<reference evidence="2" key="1">
    <citation type="submission" date="2021-11" db="EMBL/GenBank/DDBJ databases">
        <title>Purpureocillium_takamizusanense_genome.</title>
        <authorList>
            <person name="Nguyen N.-H."/>
        </authorList>
    </citation>
    <scope>NUCLEOTIDE SEQUENCE</scope>
    <source>
        <strain evidence="2">PT3</strain>
    </source>
</reference>
<feature type="compositionally biased region" description="Basic and acidic residues" evidence="1">
    <location>
        <begin position="48"/>
        <end position="61"/>
    </location>
</feature>
<dbReference type="Proteomes" id="UP000829364">
    <property type="component" value="Chromosome 8"/>
</dbReference>
<feature type="compositionally biased region" description="Acidic residues" evidence="1">
    <location>
        <begin position="212"/>
        <end position="235"/>
    </location>
</feature>
<feature type="region of interest" description="Disordered" evidence="1">
    <location>
        <begin position="1"/>
        <end position="87"/>
    </location>
</feature>
<gene>
    <name evidence="2" type="ORF">JDV02_008597</name>
</gene>
<dbReference type="GeneID" id="72070543"/>
<dbReference type="AlphaFoldDB" id="A0A9Q8QKI5"/>
<feature type="compositionally biased region" description="Basic and acidic residues" evidence="1">
    <location>
        <begin position="71"/>
        <end position="87"/>
    </location>
</feature>
<name>A0A9Q8QKI5_9HYPO</name>
<evidence type="ECO:0000256" key="1">
    <source>
        <dbReference type="SAM" id="MobiDB-lite"/>
    </source>
</evidence>
<proteinExistence type="predicted"/>
<feature type="region of interest" description="Disordered" evidence="1">
    <location>
        <begin position="210"/>
        <end position="286"/>
    </location>
</feature>
<feature type="compositionally biased region" description="Polar residues" evidence="1">
    <location>
        <begin position="440"/>
        <end position="456"/>
    </location>
</feature>
<dbReference type="EMBL" id="CP086361">
    <property type="protein sequence ID" value="UNI22734.1"/>
    <property type="molecule type" value="Genomic_DNA"/>
</dbReference>
<feature type="compositionally biased region" description="Basic and acidic residues" evidence="1">
    <location>
        <begin position="347"/>
        <end position="360"/>
    </location>
</feature>
<feature type="compositionally biased region" description="Acidic residues" evidence="1">
    <location>
        <begin position="266"/>
        <end position="281"/>
    </location>
</feature>
<dbReference type="OrthoDB" id="4928264at2759"/>
<accession>A0A9Q8QKI5</accession>
<protein>
    <submittedName>
        <fullName evidence="2">Uncharacterized protein</fullName>
    </submittedName>
</protein>
<feature type="compositionally biased region" description="Basic and acidic residues" evidence="1">
    <location>
        <begin position="31"/>
        <end position="41"/>
    </location>
</feature>
<keyword evidence="3" id="KW-1185">Reference proteome</keyword>
<feature type="region of interest" description="Disordered" evidence="1">
    <location>
        <begin position="299"/>
        <end position="395"/>
    </location>
</feature>
<feature type="compositionally biased region" description="Basic and acidic residues" evidence="1">
    <location>
        <begin position="1"/>
        <end position="10"/>
    </location>
</feature>
<sequence length="487" mass="54625">MESRRQEQKTSGKTTMPEPPAAPANTTPRAMKKERTEDKLHRSSTRKSNGETKDSKAKDEANTPLHKRVKKLEVKAKKLRSENKKLEKRELELEALLQTARDELKAEVAKSNRMQHTNNALQKARDGLFKEAEDAKAKLEEQATHVEELKWESDKREFESRKFRTALSAAFHLLTALEDQTTLRSLVERIDGYLRIKLARLGGNAYIAAAAAEEDEEEEDASDGDDDDDEEEDSSELSSVPTELFASRDETPSEASTVLIELRDSSDEDLGDADAEDDDCSLYEPDGTAAAAELQAINEQQRGQQAVLDLKHESDSDDDDDKPLMKQRLSQRIQSINGQHRAQTVLDLKHESDSDDDKPLKKLLRPYSRTNGRVSTAGDDSDDMGKFAPSSPLFQDLDSQIKRELLQQFATPFSDSDSEDKPMMKLRSSVLAANPPSPKSLWSSGSDRKPNNNAPPATSKRMLLDEDLWDEDGVTFEPPAKRARKNF</sequence>
<dbReference type="RefSeq" id="XP_047846215.1">
    <property type="nucleotide sequence ID" value="XM_047990208.1"/>
</dbReference>
<dbReference type="KEGG" id="ptkz:JDV02_008597"/>
<organism evidence="2 3">
    <name type="scientific">Purpureocillium takamizusanense</name>
    <dbReference type="NCBI Taxonomy" id="2060973"/>
    <lineage>
        <taxon>Eukaryota</taxon>
        <taxon>Fungi</taxon>
        <taxon>Dikarya</taxon>
        <taxon>Ascomycota</taxon>
        <taxon>Pezizomycotina</taxon>
        <taxon>Sordariomycetes</taxon>
        <taxon>Hypocreomycetidae</taxon>
        <taxon>Hypocreales</taxon>
        <taxon>Ophiocordycipitaceae</taxon>
        <taxon>Purpureocillium</taxon>
    </lineage>
</organism>
<feature type="region of interest" description="Disordered" evidence="1">
    <location>
        <begin position="410"/>
        <end position="487"/>
    </location>
</feature>